<gene>
    <name evidence="1" type="ORF">HOLleu_12633</name>
</gene>
<dbReference type="EMBL" id="JAIZAY010000005">
    <property type="protein sequence ID" value="KAJ8041733.1"/>
    <property type="molecule type" value="Genomic_DNA"/>
</dbReference>
<sequence>MIPEQVLRNGDNELLLFFEQQYPCLPPPSVVRHKFDQFVDQEFQFGVPEPNFSFCYTHPYDNHYCSTARQILDEVLLASPNICQSSWKSPDRVSCRSTVKIESITDSFREFLLLGEGPVRVVSSQRMYGNFTIGLKYPCLD</sequence>
<comment type="caution">
    <text evidence="1">The sequence shown here is derived from an EMBL/GenBank/DDBJ whole genome shotgun (WGS) entry which is preliminary data.</text>
</comment>
<evidence type="ECO:0000313" key="2">
    <source>
        <dbReference type="Proteomes" id="UP001152320"/>
    </source>
</evidence>
<organism evidence="1 2">
    <name type="scientific">Holothuria leucospilota</name>
    <name type="common">Black long sea cucumber</name>
    <name type="synonym">Mertensiothuria leucospilota</name>
    <dbReference type="NCBI Taxonomy" id="206669"/>
    <lineage>
        <taxon>Eukaryota</taxon>
        <taxon>Metazoa</taxon>
        <taxon>Echinodermata</taxon>
        <taxon>Eleutherozoa</taxon>
        <taxon>Echinozoa</taxon>
        <taxon>Holothuroidea</taxon>
        <taxon>Aspidochirotacea</taxon>
        <taxon>Aspidochirotida</taxon>
        <taxon>Holothuriidae</taxon>
        <taxon>Holothuria</taxon>
    </lineage>
</organism>
<name>A0A9Q1C9J7_HOLLE</name>
<proteinExistence type="predicted"/>
<accession>A0A9Q1C9J7</accession>
<reference evidence="1" key="1">
    <citation type="submission" date="2021-10" db="EMBL/GenBank/DDBJ databases">
        <title>Tropical sea cucumber genome reveals ecological adaptation and Cuvierian tubules defense mechanism.</title>
        <authorList>
            <person name="Chen T."/>
        </authorList>
    </citation>
    <scope>NUCLEOTIDE SEQUENCE</scope>
    <source>
        <strain evidence="1">Nanhai2018</strain>
        <tissue evidence="1">Muscle</tissue>
    </source>
</reference>
<keyword evidence="2" id="KW-1185">Reference proteome</keyword>
<dbReference type="AlphaFoldDB" id="A0A9Q1C9J7"/>
<dbReference type="Proteomes" id="UP001152320">
    <property type="component" value="Chromosome 5"/>
</dbReference>
<evidence type="ECO:0000313" key="1">
    <source>
        <dbReference type="EMBL" id="KAJ8041733.1"/>
    </source>
</evidence>
<protein>
    <submittedName>
        <fullName evidence="1">Uncharacterized protein</fullName>
    </submittedName>
</protein>